<proteinExistence type="predicted"/>
<name>A0A0E9P9H6_ANGAN</name>
<evidence type="ECO:0000313" key="1">
    <source>
        <dbReference type="EMBL" id="JAH01169.1"/>
    </source>
</evidence>
<dbReference type="AlphaFoldDB" id="A0A0E9P9H6"/>
<accession>A0A0E9P9H6</accession>
<sequence>MGRTLVSSNFYSCCIYYSCSLHLGFLVVSHANLSVFSLANIGEFSHYSEAQWRTMAGLL</sequence>
<reference evidence="1" key="2">
    <citation type="journal article" date="2015" name="Fish Shellfish Immunol.">
        <title>Early steps in the European eel (Anguilla anguilla)-Vibrio vulnificus interaction in the gills: Role of the RtxA13 toxin.</title>
        <authorList>
            <person name="Callol A."/>
            <person name="Pajuelo D."/>
            <person name="Ebbesson L."/>
            <person name="Teles M."/>
            <person name="MacKenzie S."/>
            <person name="Amaro C."/>
        </authorList>
    </citation>
    <scope>NUCLEOTIDE SEQUENCE</scope>
</reference>
<reference evidence="1" key="1">
    <citation type="submission" date="2014-11" db="EMBL/GenBank/DDBJ databases">
        <authorList>
            <person name="Amaro Gonzalez C."/>
        </authorList>
    </citation>
    <scope>NUCLEOTIDE SEQUENCE</scope>
</reference>
<dbReference type="EMBL" id="GBXM01107408">
    <property type="protein sequence ID" value="JAH01169.1"/>
    <property type="molecule type" value="Transcribed_RNA"/>
</dbReference>
<protein>
    <submittedName>
        <fullName evidence="1">Uncharacterized protein</fullName>
    </submittedName>
</protein>
<organism evidence="1">
    <name type="scientific">Anguilla anguilla</name>
    <name type="common">European freshwater eel</name>
    <name type="synonym">Muraena anguilla</name>
    <dbReference type="NCBI Taxonomy" id="7936"/>
    <lineage>
        <taxon>Eukaryota</taxon>
        <taxon>Metazoa</taxon>
        <taxon>Chordata</taxon>
        <taxon>Craniata</taxon>
        <taxon>Vertebrata</taxon>
        <taxon>Euteleostomi</taxon>
        <taxon>Actinopterygii</taxon>
        <taxon>Neopterygii</taxon>
        <taxon>Teleostei</taxon>
        <taxon>Anguilliformes</taxon>
        <taxon>Anguillidae</taxon>
        <taxon>Anguilla</taxon>
    </lineage>
</organism>